<organism evidence="1 2">
    <name type="scientific">Nocardia terrae</name>
    <dbReference type="NCBI Taxonomy" id="2675851"/>
    <lineage>
        <taxon>Bacteria</taxon>
        <taxon>Bacillati</taxon>
        <taxon>Actinomycetota</taxon>
        <taxon>Actinomycetes</taxon>
        <taxon>Mycobacteriales</taxon>
        <taxon>Nocardiaceae</taxon>
        <taxon>Nocardia</taxon>
    </lineage>
</organism>
<evidence type="ECO:0000313" key="1">
    <source>
        <dbReference type="EMBL" id="MVU81415.1"/>
    </source>
</evidence>
<accession>A0A7K1V458</accession>
<evidence type="ECO:0000313" key="2">
    <source>
        <dbReference type="Proteomes" id="UP000466794"/>
    </source>
</evidence>
<dbReference type="RefSeq" id="WP_157390997.1">
    <property type="nucleotide sequence ID" value="NZ_WRPP01000006.1"/>
</dbReference>
<dbReference type="EMBL" id="WRPP01000006">
    <property type="protein sequence ID" value="MVU81415.1"/>
    <property type="molecule type" value="Genomic_DNA"/>
</dbReference>
<sequence>MSISLFDDDNAAAAANAAVAERAKTIGWHGTPRPAPVSITAYSVLRTD</sequence>
<protein>
    <submittedName>
        <fullName evidence="1">Uncharacterized protein</fullName>
    </submittedName>
</protein>
<keyword evidence="2" id="KW-1185">Reference proteome</keyword>
<reference evidence="1 2" key="1">
    <citation type="submission" date="2019-12" db="EMBL/GenBank/DDBJ databases">
        <title>Nocardia sp. nov. ET3-3 isolated from soil.</title>
        <authorList>
            <person name="Kanchanasin P."/>
            <person name="Tanasupawat S."/>
            <person name="Yuki M."/>
            <person name="Kudo T."/>
        </authorList>
    </citation>
    <scope>NUCLEOTIDE SEQUENCE [LARGE SCALE GENOMIC DNA]</scope>
    <source>
        <strain evidence="1 2">ET3-3</strain>
    </source>
</reference>
<dbReference type="AlphaFoldDB" id="A0A7K1V458"/>
<dbReference type="Proteomes" id="UP000466794">
    <property type="component" value="Unassembled WGS sequence"/>
</dbReference>
<name>A0A7K1V458_9NOCA</name>
<proteinExistence type="predicted"/>
<gene>
    <name evidence="1" type="ORF">GPX89_29760</name>
</gene>
<comment type="caution">
    <text evidence="1">The sequence shown here is derived from an EMBL/GenBank/DDBJ whole genome shotgun (WGS) entry which is preliminary data.</text>
</comment>